<dbReference type="Gene3D" id="3.40.50.300">
    <property type="entry name" value="P-loop containing nucleotide triphosphate hydrolases"/>
    <property type="match status" value="1"/>
</dbReference>
<feature type="domain" description="AAA+ ATPase" evidence="2">
    <location>
        <begin position="208"/>
        <end position="391"/>
    </location>
</feature>
<dbReference type="GO" id="GO:0005524">
    <property type="term" value="F:ATP binding"/>
    <property type="evidence" value="ECO:0007669"/>
    <property type="project" value="InterPro"/>
</dbReference>
<evidence type="ECO:0000256" key="1">
    <source>
        <dbReference type="ARBA" id="ARBA00006354"/>
    </source>
</evidence>
<reference evidence="3 4" key="1">
    <citation type="submission" date="2019-03" db="EMBL/GenBank/DDBJ databases">
        <title>Sequencing the genomes of 1000 actinobacteria strains.</title>
        <authorList>
            <person name="Klenk H.-P."/>
        </authorList>
    </citation>
    <scope>NUCLEOTIDE SEQUENCE [LARGE SCALE GENOMIC DNA]</scope>
    <source>
        <strain evidence="3 4">DSM 18936</strain>
    </source>
</reference>
<dbReference type="Pfam" id="PF01078">
    <property type="entry name" value="Mg_chelatase"/>
    <property type="match status" value="1"/>
</dbReference>
<dbReference type="SUPFAM" id="SSF54211">
    <property type="entry name" value="Ribosomal protein S5 domain 2-like"/>
    <property type="match status" value="1"/>
</dbReference>
<comment type="caution">
    <text evidence="3">The sequence shown here is derived from an EMBL/GenBank/DDBJ whole genome shotgun (WGS) entry which is preliminary data.</text>
</comment>
<dbReference type="SUPFAM" id="SSF52540">
    <property type="entry name" value="P-loop containing nucleoside triphosphate hydrolases"/>
    <property type="match status" value="1"/>
</dbReference>
<dbReference type="Gene3D" id="3.30.230.10">
    <property type="match status" value="1"/>
</dbReference>
<dbReference type="CDD" id="cd00009">
    <property type="entry name" value="AAA"/>
    <property type="match status" value="1"/>
</dbReference>
<dbReference type="Pfam" id="PF13541">
    <property type="entry name" value="ChlI"/>
    <property type="match status" value="1"/>
</dbReference>
<keyword evidence="4" id="KW-1185">Reference proteome</keyword>
<dbReference type="SMART" id="SM00382">
    <property type="entry name" value="AAA"/>
    <property type="match status" value="1"/>
</dbReference>
<dbReference type="InterPro" id="IPR003593">
    <property type="entry name" value="AAA+_ATPase"/>
</dbReference>
<dbReference type="Proteomes" id="UP000294558">
    <property type="component" value="Unassembled WGS sequence"/>
</dbReference>
<dbReference type="RefSeq" id="WP_133869331.1">
    <property type="nucleotide sequence ID" value="NZ_SOAU01000001.1"/>
</dbReference>
<dbReference type="InterPro" id="IPR004482">
    <property type="entry name" value="Mg_chelat-rel"/>
</dbReference>
<dbReference type="PANTHER" id="PTHR32039">
    <property type="entry name" value="MAGNESIUM-CHELATASE SUBUNIT CHLI"/>
    <property type="match status" value="1"/>
</dbReference>
<dbReference type="InterPro" id="IPR014721">
    <property type="entry name" value="Ribsml_uS5_D2-typ_fold_subgr"/>
</dbReference>
<dbReference type="EMBL" id="SOAU01000001">
    <property type="protein sequence ID" value="TDT17010.1"/>
    <property type="molecule type" value="Genomic_DNA"/>
</dbReference>
<dbReference type="InterPro" id="IPR027417">
    <property type="entry name" value="P-loop_NTPase"/>
</dbReference>
<dbReference type="PANTHER" id="PTHR32039:SF7">
    <property type="entry name" value="COMPETENCE PROTEIN COMM"/>
    <property type="match status" value="1"/>
</dbReference>
<evidence type="ECO:0000313" key="4">
    <source>
        <dbReference type="Proteomes" id="UP000294558"/>
    </source>
</evidence>
<sequence length="507" mass="53626">MIATIASATILGARGHPVTVEVHVGQGLPGFTMLGLPDESCREAKDRVRAAITSCGIEWPNKKIVVNLAPPQFRKVGSGLDVAVAVGCLVAFDVIPPDAVDGFAFAGELGLDGRIRRVPGIAPMVGVRPDATWVVPTDAVNEAAVVGTGVVRGVDHLSTLVAALTRADDWPELDGEPPPDDEHEPVHDLADVKGQAEARLALELAAAGGHHLLFVGAPGAGKTMLARRLPGLLPDLDADTALQATMVHSAAGVTLPPSGLLRRPPFRAPHHTSSVGALVGGGSHRYRPGEISLAHGGVLFLDEMGQFQPKALDGLREAIETGQVMVGRVEQDRVAMPARFQLIGATNPCPCGAGAPVECHCDERVRTRYLARLSGPFLDRFDLRIAVRRPEVGDMLDGERGETTASVAERVERARSLAVERAGRLNADLDDVLLHEHAPLTDDAERLLRAELERGRLSARGYHRIRRVARTLSDLAGLVDGPIADDHVATALVMRTVIGPNTIGAAA</sequence>
<proteinExistence type="inferred from homology"/>
<dbReference type="OrthoDB" id="9813147at2"/>
<comment type="similarity">
    <text evidence="1">Belongs to the Mg-chelatase subunits D/I family. ComM subfamily.</text>
</comment>
<gene>
    <name evidence="3" type="ORF">BDK89_2611</name>
</gene>
<dbReference type="InterPro" id="IPR000523">
    <property type="entry name" value="Mg_chelatse_chII-like_cat_dom"/>
</dbReference>
<name>A0A4R7I1F6_9ACTN</name>
<accession>A0A4R7I1F6</accession>
<dbReference type="AlphaFoldDB" id="A0A4R7I1F6"/>
<protein>
    <submittedName>
        <fullName evidence="3">Magnesium chelatase family protein</fullName>
    </submittedName>
</protein>
<dbReference type="InterPro" id="IPR025158">
    <property type="entry name" value="Mg_chelat-rel_C"/>
</dbReference>
<dbReference type="NCBIfam" id="TIGR00368">
    <property type="entry name" value="YifB family Mg chelatase-like AAA ATPase"/>
    <property type="match status" value="1"/>
</dbReference>
<dbReference type="Pfam" id="PF13335">
    <property type="entry name" value="Mg_chelatase_C"/>
    <property type="match status" value="1"/>
</dbReference>
<evidence type="ECO:0000313" key="3">
    <source>
        <dbReference type="EMBL" id="TDT17010.1"/>
    </source>
</evidence>
<dbReference type="InterPro" id="IPR020568">
    <property type="entry name" value="Ribosomal_Su5_D2-typ_SF"/>
</dbReference>
<dbReference type="InterPro" id="IPR045006">
    <property type="entry name" value="CHLI-like"/>
</dbReference>
<evidence type="ECO:0000259" key="2">
    <source>
        <dbReference type="SMART" id="SM00382"/>
    </source>
</evidence>
<organism evidence="3 4">
    <name type="scientific">Ilumatobacter fluminis</name>
    <dbReference type="NCBI Taxonomy" id="467091"/>
    <lineage>
        <taxon>Bacteria</taxon>
        <taxon>Bacillati</taxon>
        <taxon>Actinomycetota</taxon>
        <taxon>Acidimicrobiia</taxon>
        <taxon>Acidimicrobiales</taxon>
        <taxon>Ilumatobacteraceae</taxon>
        <taxon>Ilumatobacter</taxon>
    </lineage>
</organism>